<proteinExistence type="inferred from homology"/>
<evidence type="ECO:0000256" key="8">
    <source>
        <dbReference type="SAM" id="Coils"/>
    </source>
</evidence>
<dbReference type="InterPro" id="IPR020070">
    <property type="entry name" value="Ribosomal_bL9_N"/>
</dbReference>
<dbReference type="GO" id="GO:0003735">
    <property type="term" value="F:structural constituent of ribosome"/>
    <property type="evidence" value="ECO:0007669"/>
    <property type="project" value="InterPro"/>
</dbReference>
<evidence type="ECO:0000256" key="1">
    <source>
        <dbReference type="ARBA" id="ARBA00010605"/>
    </source>
</evidence>
<dbReference type="InterPro" id="IPR009027">
    <property type="entry name" value="Ribosomal_bL9/RNase_H1_N"/>
</dbReference>
<dbReference type="Pfam" id="PF03948">
    <property type="entry name" value="Ribosomal_L9_C"/>
    <property type="match status" value="1"/>
</dbReference>
<dbReference type="OrthoDB" id="9788336at2"/>
<dbReference type="EMBL" id="CP010904">
    <property type="protein sequence ID" value="AKJ64431.1"/>
    <property type="molecule type" value="Genomic_DNA"/>
</dbReference>
<dbReference type="PATRIC" id="fig|1609981.3.peg.1230"/>
<evidence type="ECO:0000256" key="6">
    <source>
        <dbReference type="ARBA" id="ARBA00035292"/>
    </source>
</evidence>
<dbReference type="Pfam" id="PF01281">
    <property type="entry name" value="Ribosomal_L9_N"/>
    <property type="match status" value="1"/>
</dbReference>
<reference evidence="11" key="1">
    <citation type="submission" date="2015-02" db="EMBL/GenBank/DDBJ databases">
        <title>Description and complete genome sequence of the first cultured representative of the subdivision 5 of the Verrucomicrobia phylum.</title>
        <authorList>
            <person name="Spring S."/>
            <person name="Bunk B."/>
            <person name="Sproer C."/>
            <person name="Klenk H.-P."/>
        </authorList>
    </citation>
    <scope>NUCLEOTIDE SEQUENCE [LARGE SCALE GENOMIC DNA]</scope>
    <source>
        <strain evidence="11">L21-Fru-AB</strain>
    </source>
</reference>
<evidence type="ECO:0000256" key="7">
    <source>
        <dbReference type="HAMAP-Rule" id="MF_00503"/>
    </source>
</evidence>
<dbReference type="InterPro" id="IPR036791">
    <property type="entry name" value="Ribosomal_bL9_C_sf"/>
</dbReference>
<keyword evidence="3 7" id="KW-0694">RNA-binding</keyword>
<dbReference type="PANTHER" id="PTHR21368">
    <property type="entry name" value="50S RIBOSOMAL PROTEIN L9"/>
    <property type="match status" value="1"/>
</dbReference>
<gene>
    <name evidence="7 10" type="primary">rplI</name>
    <name evidence="10" type="ORF">L21SP4_01182</name>
</gene>
<protein>
    <recommendedName>
        <fullName evidence="6 7">Large ribosomal subunit protein bL9</fullName>
    </recommendedName>
</protein>
<dbReference type="GO" id="GO:0019843">
    <property type="term" value="F:rRNA binding"/>
    <property type="evidence" value="ECO:0007669"/>
    <property type="project" value="UniProtKB-UniRule"/>
</dbReference>
<comment type="similarity">
    <text evidence="1 7">Belongs to the bacterial ribosomal protein bL9 family.</text>
</comment>
<dbReference type="RefSeq" id="WP_052881763.1">
    <property type="nucleotide sequence ID" value="NZ_CP010904.1"/>
</dbReference>
<dbReference type="InterPro" id="IPR020069">
    <property type="entry name" value="Ribosomal_bL9_C"/>
</dbReference>
<dbReference type="Gene3D" id="3.10.430.100">
    <property type="entry name" value="Ribosomal protein L9, C-terminal domain"/>
    <property type="match status" value="1"/>
</dbReference>
<keyword evidence="4 7" id="KW-0689">Ribosomal protein</keyword>
<dbReference type="InterPro" id="IPR020594">
    <property type="entry name" value="Ribosomal_bL9_bac/chp"/>
</dbReference>
<evidence type="ECO:0000313" key="11">
    <source>
        <dbReference type="Proteomes" id="UP000035268"/>
    </source>
</evidence>
<keyword evidence="11" id="KW-1185">Reference proteome</keyword>
<accession>A0A0G3ED99</accession>
<evidence type="ECO:0000313" key="10">
    <source>
        <dbReference type="EMBL" id="AKJ64431.1"/>
    </source>
</evidence>
<dbReference type="AlphaFoldDB" id="A0A0G3ED99"/>
<keyword evidence="5 7" id="KW-0687">Ribonucleoprotein</keyword>
<dbReference type="KEGG" id="vbl:L21SP4_01182"/>
<keyword evidence="2 7" id="KW-0699">rRNA-binding</keyword>
<organism evidence="10 11">
    <name type="scientific">Kiritimatiella glycovorans</name>
    <dbReference type="NCBI Taxonomy" id="1307763"/>
    <lineage>
        <taxon>Bacteria</taxon>
        <taxon>Pseudomonadati</taxon>
        <taxon>Kiritimatiellota</taxon>
        <taxon>Kiritimatiellia</taxon>
        <taxon>Kiritimatiellales</taxon>
        <taxon>Kiritimatiellaceae</taxon>
        <taxon>Kiritimatiella</taxon>
    </lineage>
</organism>
<dbReference type="HAMAP" id="MF_00503">
    <property type="entry name" value="Ribosomal_bL9"/>
    <property type="match status" value="1"/>
</dbReference>
<dbReference type="SUPFAM" id="SSF55653">
    <property type="entry name" value="Ribosomal protein L9 C-domain"/>
    <property type="match status" value="1"/>
</dbReference>
<evidence type="ECO:0000256" key="2">
    <source>
        <dbReference type="ARBA" id="ARBA00022730"/>
    </source>
</evidence>
<evidence type="ECO:0000259" key="9">
    <source>
        <dbReference type="PROSITE" id="PS00651"/>
    </source>
</evidence>
<dbReference type="GO" id="GO:0006412">
    <property type="term" value="P:translation"/>
    <property type="evidence" value="ECO:0007669"/>
    <property type="project" value="UniProtKB-UniRule"/>
</dbReference>
<dbReference type="SUPFAM" id="SSF55658">
    <property type="entry name" value="L9 N-domain-like"/>
    <property type="match status" value="1"/>
</dbReference>
<comment type="function">
    <text evidence="7">Binds to the 23S rRNA.</text>
</comment>
<evidence type="ECO:0000256" key="4">
    <source>
        <dbReference type="ARBA" id="ARBA00022980"/>
    </source>
</evidence>
<dbReference type="STRING" id="1307763.L21SP4_01182"/>
<dbReference type="GO" id="GO:0005840">
    <property type="term" value="C:ribosome"/>
    <property type="evidence" value="ECO:0007669"/>
    <property type="project" value="UniProtKB-KW"/>
</dbReference>
<evidence type="ECO:0000256" key="3">
    <source>
        <dbReference type="ARBA" id="ARBA00022884"/>
    </source>
</evidence>
<sequence>MAKEVILLERVENLGIEGDVVRVADGYARNYLVPRGLAAPVTEGRRRQIENKRRERLRQMREELEAARELAEKIDGMDCTVLVKTGDQGQLFGSVNAQLIADKVREEKGIELDRKQIVLEDPIRELGVFDVAVDLHPEVQPKLKVWVVEE</sequence>
<dbReference type="NCBIfam" id="TIGR00158">
    <property type="entry name" value="L9"/>
    <property type="match status" value="1"/>
</dbReference>
<dbReference type="GO" id="GO:1990904">
    <property type="term" value="C:ribonucleoprotein complex"/>
    <property type="evidence" value="ECO:0007669"/>
    <property type="project" value="UniProtKB-KW"/>
</dbReference>
<name>A0A0G3ED99_9BACT</name>
<evidence type="ECO:0000256" key="5">
    <source>
        <dbReference type="ARBA" id="ARBA00023274"/>
    </source>
</evidence>
<dbReference type="InterPro" id="IPR036935">
    <property type="entry name" value="Ribosomal_bL9_N_sf"/>
</dbReference>
<dbReference type="PROSITE" id="PS00651">
    <property type="entry name" value="RIBOSOMAL_L9"/>
    <property type="match status" value="1"/>
</dbReference>
<feature type="coiled-coil region" evidence="8">
    <location>
        <begin position="47"/>
        <end position="77"/>
    </location>
</feature>
<reference evidence="10 11" key="2">
    <citation type="journal article" date="2016" name="ISME J.">
        <title>Characterization of the first cultured representative of Verrucomicrobia subdivision 5 indicates the proposal of a novel phylum.</title>
        <authorList>
            <person name="Spring S."/>
            <person name="Bunk B."/>
            <person name="Sproer C."/>
            <person name="Schumann P."/>
            <person name="Rohde M."/>
            <person name="Tindall B.J."/>
            <person name="Klenk H.P."/>
        </authorList>
    </citation>
    <scope>NUCLEOTIDE SEQUENCE [LARGE SCALE GENOMIC DNA]</scope>
    <source>
        <strain evidence="10 11">L21-Fru-AB</strain>
    </source>
</reference>
<dbReference type="Gene3D" id="3.40.5.10">
    <property type="entry name" value="Ribosomal protein L9, N-terminal domain"/>
    <property type="match status" value="1"/>
</dbReference>
<keyword evidence="8" id="KW-0175">Coiled coil</keyword>
<feature type="domain" description="Ribosomal protein L9" evidence="9">
    <location>
        <begin position="15"/>
        <end position="42"/>
    </location>
</feature>
<dbReference type="InterPro" id="IPR000244">
    <property type="entry name" value="Ribosomal_bL9"/>
</dbReference>
<dbReference type="Proteomes" id="UP000035268">
    <property type="component" value="Chromosome"/>
</dbReference>